<keyword evidence="1" id="KW-1133">Transmembrane helix</keyword>
<keyword evidence="1" id="KW-0812">Transmembrane</keyword>
<feature type="transmembrane region" description="Helical" evidence="1">
    <location>
        <begin position="113"/>
        <end position="137"/>
    </location>
</feature>
<accession>A0A7I8D9W5</accession>
<dbReference type="RefSeq" id="WP_200760747.1">
    <property type="nucleotide sequence ID" value="NZ_AP023366.1"/>
</dbReference>
<protein>
    <recommendedName>
        <fullName evidence="4">DUF2269 family protein</fullName>
    </recommendedName>
</protein>
<evidence type="ECO:0000256" key="1">
    <source>
        <dbReference type="SAM" id="Phobius"/>
    </source>
</evidence>
<dbReference type="Proteomes" id="UP000593802">
    <property type="component" value="Chromosome"/>
</dbReference>
<keyword evidence="1" id="KW-0472">Membrane</keyword>
<dbReference type="EMBL" id="AP023366">
    <property type="protein sequence ID" value="BCJ86787.1"/>
    <property type="molecule type" value="Genomic_DNA"/>
</dbReference>
<feature type="transmembrane region" description="Helical" evidence="1">
    <location>
        <begin position="72"/>
        <end position="92"/>
    </location>
</feature>
<evidence type="ECO:0000313" key="2">
    <source>
        <dbReference type="EMBL" id="BCJ86787.1"/>
    </source>
</evidence>
<evidence type="ECO:0008006" key="4">
    <source>
        <dbReference type="Google" id="ProtNLM"/>
    </source>
</evidence>
<dbReference type="AlphaFoldDB" id="A0A7I8D9W5"/>
<evidence type="ECO:0000313" key="3">
    <source>
        <dbReference type="Proteomes" id="UP000593802"/>
    </source>
</evidence>
<sequence>MRIAFYIILAIHLSAVAFKLALLFRIPRLKNKSAVQAFLVTYKKWDAYANWSLWITGAAMVFTTSLKMLLQPWLQISILIYVLIFWLIKIFVVKSMEEVAASKKVSAIEEMRLLRFQNLCVGITVFVLLMSIGTMMMTKPFGH</sequence>
<name>A0A7I8D9W5_9BACL</name>
<feature type="transmembrane region" description="Helical" evidence="1">
    <location>
        <begin position="47"/>
        <end position="66"/>
    </location>
</feature>
<dbReference type="KEGG" id="eff:skT53_17720"/>
<proteinExistence type="predicted"/>
<gene>
    <name evidence="2" type="ORF">skT53_17720</name>
</gene>
<reference evidence="2 3" key="1">
    <citation type="submission" date="2020-08" db="EMBL/GenBank/DDBJ databases">
        <title>Complete Genome Sequence of Effusibacillus dendaii Strain skT53, Isolated from Farmland soil.</title>
        <authorList>
            <person name="Konishi T."/>
            <person name="Kawasaki H."/>
        </authorList>
    </citation>
    <scope>NUCLEOTIDE SEQUENCE [LARGE SCALE GENOMIC DNA]</scope>
    <source>
        <strain evidence="3">skT53</strain>
    </source>
</reference>
<keyword evidence="3" id="KW-1185">Reference proteome</keyword>
<feature type="transmembrane region" description="Helical" evidence="1">
    <location>
        <begin position="6"/>
        <end position="26"/>
    </location>
</feature>
<organism evidence="2 3">
    <name type="scientific">Effusibacillus dendaii</name>
    <dbReference type="NCBI Taxonomy" id="2743772"/>
    <lineage>
        <taxon>Bacteria</taxon>
        <taxon>Bacillati</taxon>
        <taxon>Bacillota</taxon>
        <taxon>Bacilli</taxon>
        <taxon>Bacillales</taxon>
        <taxon>Alicyclobacillaceae</taxon>
        <taxon>Effusibacillus</taxon>
    </lineage>
</organism>